<organism evidence="14 15">
    <name type="scientific">Dethiosulfatibacter aminovorans DSM 17477</name>
    <dbReference type="NCBI Taxonomy" id="1121476"/>
    <lineage>
        <taxon>Bacteria</taxon>
        <taxon>Bacillati</taxon>
        <taxon>Bacillota</taxon>
        <taxon>Tissierellia</taxon>
        <taxon>Dethiosulfatibacter</taxon>
    </lineage>
</organism>
<evidence type="ECO:0000256" key="12">
    <source>
        <dbReference type="ARBA" id="ARBA00031636"/>
    </source>
</evidence>
<feature type="transmembrane region" description="Helical" evidence="13">
    <location>
        <begin position="324"/>
        <end position="347"/>
    </location>
</feature>
<feature type="transmembrane region" description="Helical" evidence="13">
    <location>
        <begin position="286"/>
        <end position="303"/>
    </location>
</feature>
<feature type="transmembrane region" description="Helical" evidence="13">
    <location>
        <begin position="359"/>
        <end position="376"/>
    </location>
</feature>
<dbReference type="GO" id="GO:0015297">
    <property type="term" value="F:antiporter activity"/>
    <property type="evidence" value="ECO:0007669"/>
    <property type="project" value="UniProtKB-KW"/>
</dbReference>
<dbReference type="PANTHER" id="PTHR43298">
    <property type="entry name" value="MULTIDRUG RESISTANCE PROTEIN NORM-RELATED"/>
    <property type="match status" value="1"/>
</dbReference>
<dbReference type="OrthoDB" id="9776324at2"/>
<reference evidence="14 15" key="1">
    <citation type="submission" date="2016-11" db="EMBL/GenBank/DDBJ databases">
        <authorList>
            <person name="Jaros S."/>
            <person name="Januszkiewicz K."/>
            <person name="Wedrychowicz H."/>
        </authorList>
    </citation>
    <scope>NUCLEOTIDE SEQUENCE [LARGE SCALE GENOMIC DNA]</scope>
    <source>
        <strain evidence="14 15">DSM 17477</strain>
    </source>
</reference>
<feature type="transmembrane region" description="Helical" evidence="13">
    <location>
        <begin position="54"/>
        <end position="77"/>
    </location>
</feature>
<feature type="transmembrane region" description="Helical" evidence="13">
    <location>
        <begin position="241"/>
        <end position="266"/>
    </location>
</feature>
<dbReference type="GO" id="GO:0042910">
    <property type="term" value="F:xenobiotic transmembrane transporter activity"/>
    <property type="evidence" value="ECO:0007669"/>
    <property type="project" value="InterPro"/>
</dbReference>
<comment type="subcellular location">
    <subcellularLocation>
        <location evidence="2">Cell membrane</location>
        <topology evidence="2">Multi-pass membrane protein</topology>
    </subcellularLocation>
</comment>
<keyword evidence="10" id="KW-0406">Ion transport</keyword>
<dbReference type="GO" id="GO:0006811">
    <property type="term" value="P:monoatomic ion transport"/>
    <property type="evidence" value="ECO:0007669"/>
    <property type="project" value="UniProtKB-KW"/>
</dbReference>
<comment type="function">
    <text evidence="1">Multidrug efflux pump.</text>
</comment>
<evidence type="ECO:0000313" key="15">
    <source>
        <dbReference type="Proteomes" id="UP000184052"/>
    </source>
</evidence>
<keyword evidence="15" id="KW-1185">Reference proteome</keyword>
<gene>
    <name evidence="14" type="ORF">SAMN02745751_02333</name>
</gene>
<keyword evidence="7" id="KW-1003">Cell membrane</keyword>
<accession>A0A1M6IHR8</accession>
<evidence type="ECO:0000256" key="8">
    <source>
        <dbReference type="ARBA" id="ARBA00022692"/>
    </source>
</evidence>
<dbReference type="Pfam" id="PF01554">
    <property type="entry name" value="MatE"/>
    <property type="match status" value="2"/>
</dbReference>
<evidence type="ECO:0000313" key="14">
    <source>
        <dbReference type="EMBL" id="SHJ33985.1"/>
    </source>
</evidence>
<keyword evidence="9 13" id="KW-1133">Transmembrane helix</keyword>
<evidence type="ECO:0000256" key="9">
    <source>
        <dbReference type="ARBA" id="ARBA00022989"/>
    </source>
</evidence>
<protein>
    <recommendedName>
        <fullName evidence="4">Probable multidrug resistance protein NorM</fullName>
    </recommendedName>
    <alternativeName>
        <fullName evidence="12">Multidrug-efflux transporter</fullName>
    </alternativeName>
</protein>
<dbReference type="Proteomes" id="UP000184052">
    <property type="component" value="Unassembled WGS sequence"/>
</dbReference>
<feature type="transmembrane region" description="Helical" evidence="13">
    <location>
        <begin position="193"/>
        <end position="217"/>
    </location>
</feature>
<feature type="transmembrane region" description="Helical" evidence="13">
    <location>
        <begin position="412"/>
        <end position="435"/>
    </location>
</feature>
<keyword evidence="8 13" id="KW-0812">Transmembrane</keyword>
<evidence type="ECO:0000256" key="10">
    <source>
        <dbReference type="ARBA" id="ARBA00023065"/>
    </source>
</evidence>
<evidence type="ECO:0000256" key="7">
    <source>
        <dbReference type="ARBA" id="ARBA00022475"/>
    </source>
</evidence>
<keyword evidence="5" id="KW-0813">Transport</keyword>
<evidence type="ECO:0000256" key="13">
    <source>
        <dbReference type="SAM" id="Phobius"/>
    </source>
</evidence>
<keyword evidence="11 13" id="KW-0472">Membrane</keyword>
<feature type="transmembrane region" description="Helical" evidence="13">
    <location>
        <begin position="388"/>
        <end position="406"/>
    </location>
</feature>
<feature type="transmembrane region" description="Helical" evidence="13">
    <location>
        <begin position="97"/>
        <end position="115"/>
    </location>
</feature>
<dbReference type="NCBIfam" id="TIGR00797">
    <property type="entry name" value="matE"/>
    <property type="match status" value="1"/>
</dbReference>
<evidence type="ECO:0000256" key="5">
    <source>
        <dbReference type="ARBA" id="ARBA00022448"/>
    </source>
</evidence>
<evidence type="ECO:0000256" key="1">
    <source>
        <dbReference type="ARBA" id="ARBA00003408"/>
    </source>
</evidence>
<evidence type="ECO:0000256" key="3">
    <source>
        <dbReference type="ARBA" id="ARBA00010199"/>
    </source>
</evidence>
<proteinExistence type="inferred from homology"/>
<name>A0A1M6IHR8_9FIRM</name>
<dbReference type="InterPro" id="IPR002528">
    <property type="entry name" value="MATE_fam"/>
</dbReference>
<feature type="transmembrane region" description="Helical" evidence="13">
    <location>
        <begin position="20"/>
        <end position="42"/>
    </location>
</feature>
<dbReference type="PIRSF" id="PIRSF006603">
    <property type="entry name" value="DinF"/>
    <property type="match status" value="1"/>
</dbReference>
<dbReference type="InterPro" id="IPR048279">
    <property type="entry name" value="MdtK-like"/>
</dbReference>
<dbReference type="GO" id="GO:0005886">
    <property type="term" value="C:plasma membrane"/>
    <property type="evidence" value="ECO:0007669"/>
    <property type="project" value="UniProtKB-SubCell"/>
</dbReference>
<feature type="transmembrane region" description="Helical" evidence="13">
    <location>
        <begin position="135"/>
        <end position="155"/>
    </location>
</feature>
<dbReference type="PANTHER" id="PTHR43298:SF2">
    <property type="entry name" value="FMN_FAD EXPORTER YEEO-RELATED"/>
    <property type="match status" value="1"/>
</dbReference>
<dbReference type="InterPro" id="IPR050222">
    <property type="entry name" value="MATE_MdtK"/>
</dbReference>
<evidence type="ECO:0000256" key="4">
    <source>
        <dbReference type="ARBA" id="ARBA00020268"/>
    </source>
</evidence>
<evidence type="ECO:0000256" key="2">
    <source>
        <dbReference type="ARBA" id="ARBA00004651"/>
    </source>
</evidence>
<comment type="similarity">
    <text evidence="3">Belongs to the multi antimicrobial extrusion (MATE) (TC 2.A.66.1) family.</text>
</comment>
<feature type="transmembrane region" description="Helical" evidence="13">
    <location>
        <begin position="167"/>
        <end position="187"/>
    </location>
</feature>
<dbReference type="STRING" id="1121476.SAMN02745751_02333"/>
<dbReference type="AlphaFoldDB" id="A0A1M6IHR8"/>
<sequence length="461" mass="49835">MQKKARLTSGNVSKQLLNLYIPMIAGMLGMITFNLIDTFFIGQLGSEQLAAMSFTFPVVLVIHSIAAGVALGSSAIISKLVGEEDHCQISRLSTASLILGFIVNILLAAIGLITIKPLFSLMGAKGITLVYIKEYMTIWYLGMIMLVIPQIGNNIIRALGDTKVPSLIMAVAAITNAILDPLLIFGIGPFPDLGIQGAAIATVISRTLTFIVALYVLKYREQLITFDKISFSKLIESWKKILYIGVPNALVQMSLPIGAGIITRLLSTYGTEAVASFGVATKIESFALSFTGALAIAIGPFIGQNLGAKKFNRAAKSYKTVEMFSIIIGIVLALVLGIFSKPIAAIFNDDSNVINTITLYIRIVPIAYAFQGILRIGSTVLNVLNKPFHSSTLIVIQIFILYVPLATLGSKLFGLTGIFGALSLSYLISGTIAHFETKRQLKIYMNNLQEKDGLYTMNSFL</sequence>
<evidence type="ECO:0000256" key="6">
    <source>
        <dbReference type="ARBA" id="ARBA00022449"/>
    </source>
</evidence>
<dbReference type="EMBL" id="FQZL01000017">
    <property type="protein sequence ID" value="SHJ33985.1"/>
    <property type="molecule type" value="Genomic_DNA"/>
</dbReference>
<dbReference type="RefSeq" id="WP_073049757.1">
    <property type="nucleotide sequence ID" value="NZ_FQZL01000017.1"/>
</dbReference>
<evidence type="ECO:0000256" key="11">
    <source>
        <dbReference type="ARBA" id="ARBA00023136"/>
    </source>
</evidence>
<keyword evidence="6" id="KW-0050">Antiport</keyword>